<feature type="transmembrane region" description="Helical" evidence="1">
    <location>
        <begin position="168"/>
        <end position="186"/>
    </location>
</feature>
<evidence type="ECO:0000256" key="1">
    <source>
        <dbReference type="SAM" id="Phobius"/>
    </source>
</evidence>
<proteinExistence type="predicted"/>
<reference evidence="3 4" key="1">
    <citation type="submission" date="2021-03" db="EMBL/GenBank/DDBJ databases">
        <title>Paenibacillus artemisicola MWE-103 whole genome sequence.</title>
        <authorList>
            <person name="Ham Y.J."/>
        </authorList>
    </citation>
    <scope>NUCLEOTIDE SEQUENCE [LARGE SCALE GENOMIC DNA]</scope>
    <source>
        <strain evidence="3 4">MWE-103</strain>
    </source>
</reference>
<accession>A0ABS3WL78</accession>
<evidence type="ECO:0000259" key="2">
    <source>
        <dbReference type="Pfam" id="PF19701"/>
    </source>
</evidence>
<organism evidence="3 4">
    <name type="scientific">Paenibacillus artemisiicola</name>
    <dbReference type="NCBI Taxonomy" id="1172618"/>
    <lineage>
        <taxon>Bacteria</taxon>
        <taxon>Bacillati</taxon>
        <taxon>Bacillota</taxon>
        <taxon>Bacilli</taxon>
        <taxon>Bacillales</taxon>
        <taxon>Paenibacillaceae</taxon>
        <taxon>Paenibacillus</taxon>
    </lineage>
</organism>
<dbReference type="EMBL" id="JAGGDJ010000081">
    <property type="protein sequence ID" value="MBO7748885.1"/>
    <property type="molecule type" value="Genomic_DNA"/>
</dbReference>
<gene>
    <name evidence="3" type="ORF">I8J29_32405</name>
</gene>
<comment type="caution">
    <text evidence="3">The sequence shown here is derived from an EMBL/GenBank/DDBJ whole genome shotgun (WGS) entry which is preliminary data.</text>
</comment>
<protein>
    <recommendedName>
        <fullName evidence="2">DUF6199 domain-containing protein</fullName>
    </recommendedName>
</protein>
<feature type="domain" description="DUF6199" evidence="2">
    <location>
        <begin position="172"/>
        <end position="230"/>
    </location>
</feature>
<dbReference type="InterPro" id="IPR045679">
    <property type="entry name" value="DUF6199"/>
</dbReference>
<keyword evidence="4" id="KW-1185">Reference proteome</keyword>
<dbReference type="RefSeq" id="WP_208851405.1">
    <property type="nucleotide sequence ID" value="NZ_JAGGDJ010000081.1"/>
</dbReference>
<sequence length="238" mass="26141">MAVEIKKLRNPSVLFFAALAAVTLAVALLSHSYFTDRAFYLNQDRYTLQRLQGDLATYRGGSAGPVGVRVSGGGKRTVRIGADDYVIAKTSAPPLPAAYTVAYPNGHRYAVEDNNGMLLSYDAKGELVVDIAAYSGGVRIDEPIETYLPASLVAAAYPDYHRAQGRPGFLFLALAFMIFGWCCFRYERFQTRLFYLSPRQLLYDNPEPSDFYYFMSKAGGIAVMGGSVWVACQAFVSG</sequence>
<keyword evidence="1" id="KW-0472">Membrane</keyword>
<keyword evidence="1" id="KW-0812">Transmembrane</keyword>
<feature type="transmembrane region" description="Helical" evidence="1">
    <location>
        <begin position="12"/>
        <end position="34"/>
    </location>
</feature>
<evidence type="ECO:0000313" key="4">
    <source>
        <dbReference type="Proteomes" id="UP000670947"/>
    </source>
</evidence>
<name>A0ABS3WL78_9BACL</name>
<dbReference type="Proteomes" id="UP000670947">
    <property type="component" value="Unassembled WGS sequence"/>
</dbReference>
<keyword evidence="1" id="KW-1133">Transmembrane helix</keyword>
<evidence type="ECO:0000313" key="3">
    <source>
        <dbReference type="EMBL" id="MBO7748885.1"/>
    </source>
</evidence>
<dbReference type="Pfam" id="PF19701">
    <property type="entry name" value="DUF6199"/>
    <property type="match status" value="1"/>
</dbReference>